<dbReference type="EMBL" id="LUAY01000032">
    <property type="protein sequence ID" value="KYB46308.1"/>
    <property type="molecule type" value="Genomic_DNA"/>
</dbReference>
<dbReference type="SUPFAM" id="SSF48295">
    <property type="entry name" value="TrpR-like"/>
    <property type="match status" value="1"/>
</dbReference>
<evidence type="ECO:0000313" key="2">
    <source>
        <dbReference type="EMBL" id="KYB46308.1"/>
    </source>
</evidence>
<dbReference type="InterPro" id="IPR010921">
    <property type="entry name" value="Trp_repressor/repl_initiator"/>
</dbReference>
<sequence length="185" mass="21099">MKGWYLKYEHHLDLRLGFAPRAPKFTQAQKEAAVEHYRTHGRCVSATMRALGYPGRATLTAWVREAFPETSKALTGRTGRPRYPDALKKAGVVGLYNRQESAQALAEKLGVCRPTLYNWKNQLLGPEAPAIMKRKNNSPPVPERKELERQLETLQHDIQKLQLEHDLLKKATELIKKNWASICNS</sequence>
<dbReference type="GO" id="GO:0043565">
    <property type="term" value="F:sequence-specific DNA binding"/>
    <property type="evidence" value="ECO:0007669"/>
    <property type="project" value="InterPro"/>
</dbReference>
<dbReference type="Pfam" id="PF01527">
    <property type="entry name" value="HTH_Tnp_1"/>
    <property type="match status" value="1"/>
</dbReference>
<dbReference type="SUPFAM" id="SSF46689">
    <property type="entry name" value="Homeodomain-like"/>
    <property type="match status" value="1"/>
</dbReference>
<protein>
    <recommendedName>
        <fullName evidence="3">Transposase</fullName>
    </recommendedName>
</protein>
<feature type="coiled-coil region" evidence="1">
    <location>
        <begin position="144"/>
        <end position="171"/>
    </location>
</feature>
<dbReference type="GO" id="GO:0004803">
    <property type="term" value="F:transposase activity"/>
    <property type="evidence" value="ECO:0007669"/>
    <property type="project" value="InterPro"/>
</dbReference>
<keyword evidence="1" id="KW-0175">Coiled coil</keyword>
<dbReference type="GO" id="GO:0006313">
    <property type="term" value="P:DNA transposition"/>
    <property type="evidence" value="ECO:0007669"/>
    <property type="project" value="InterPro"/>
</dbReference>
<organism evidence="2">
    <name type="scientific">Brucella anthropi</name>
    <name type="common">Ochrobactrum anthropi</name>
    <dbReference type="NCBI Taxonomy" id="529"/>
    <lineage>
        <taxon>Bacteria</taxon>
        <taxon>Pseudomonadati</taxon>
        <taxon>Pseudomonadota</taxon>
        <taxon>Alphaproteobacteria</taxon>
        <taxon>Hyphomicrobiales</taxon>
        <taxon>Brucellaceae</taxon>
        <taxon>Brucella/Ochrobactrum group</taxon>
        <taxon>Brucella</taxon>
    </lineage>
</organism>
<dbReference type="InterPro" id="IPR002514">
    <property type="entry name" value="Transposase_8"/>
</dbReference>
<accession>A0A656Z7E2</accession>
<gene>
    <name evidence="2" type="ORF">AB664_21585</name>
</gene>
<name>A0A656Z7E2_BRUAN</name>
<evidence type="ECO:0008006" key="3">
    <source>
        <dbReference type="Google" id="ProtNLM"/>
    </source>
</evidence>
<evidence type="ECO:0000256" key="1">
    <source>
        <dbReference type="SAM" id="Coils"/>
    </source>
</evidence>
<reference evidence="2" key="1">
    <citation type="submission" date="2016-02" db="EMBL/GenBank/DDBJ databases">
        <title>Genomic sequences of Ochrobactrum anthropi.</title>
        <authorList>
            <person name="Chudasama K.S."/>
            <person name="Thaker V.S."/>
        </authorList>
    </citation>
    <scope>NUCLEOTIDE SEQUENCE [LARGE SCALE GENOMIC DNA]</scope>
    <source>
        <strain evidence="2">SUBG007</strain>
    </source>
</reference>
<dbReference type="InterPro" id="IPR009057">
    <property type="entry name" value="Homeodomain-like_sf"/>
</dbReference>
<comment type="caution">
    <text evidence="2">The sequence shown here is derived from an EMBL/GenBank/DDBJ whole genome shotgun (WGS) entry which is preliminary data.</text>
</comment>
<proteinExistence type="predicted"/>
<dbReference type="AlphaFoldDB" id="A0A656Z7E2"/>